<dbReference type="EMBL" id="KI913142">
    <property type="protein sequence ID" value="ETV74986.1"/>
    <property type="molecule type" value="Genomic_DNA"/>
</dbReference>
<dbReference type="AlphaFoldDB" id="W4G6S3"/>
<name>W4G6S3_APHAT</name>
<evidence type="ECO:0000256" key="1">
    <source>
        <dbReference type="SAM" id="Phobius"/>
    </source>
</evidence>
<proteinExistence type="predicted"/>
<reference evidence="2" key="1">
    <citation type="submission" date="2013-12" db="EMBL/GenBank/DDBJ databases">
        <title>The Genome Sequence of Aphanomyces astaci APO3.</title>
        <authorList>
            <consortium name="The Broad Institute Genomics Platform"/>
            <person name="Russ C."/>
            <person name="Tyler B."/>
            <person name="van West P."/>
            <person name="Dieguez-Uribeondo J."/>
            <person name="Young S.K."/>
            <person name="Zeng Q."/>
            <person name="Gargeya S."/>
            <person name="Fitzgerald M."/>
            <person name="Abouelleil A."/>
            <person name="Alvarado L."/>
            <person name="Chapman S.B."/>
            <person name="Gainer-Dewar J."/>
            <person name="Goldberg J."/>
            <person name="Griggs A."/>
            <person name="Gujja S."/>
            <person name="Hansen M."/>
            <person name="Howarth C."/>
            <person name="Imamovic A."/>
            <person name="Ireland A."/>
            <person name="Larimer J."/>
            <person name="McCowan C."/>
            <person name="Murphy C."/>
            <person name="Pearson M."/>
            <person name="Poon T.W."/>
            <person name="Priest M."/>
            <person name="Roberts A."/>
            <person name="Saif S."/>
            <person name="Shea T."/>
            <person name="Sykes S."/>
            <person name="Wortman J."/>
            <person name="Nusbaum C."/>
            <person name="Birren B."/>
        </authorList>
    </citation>
    <scope>NUCLEOTIDE SEQUENCE [LARGE SCALE GENOMIC DNA]</scope>
    <source>
        <strain evidence="2">APO3</strain>
    </source>
</reference>
<keyword evidence="1" id="KW-0472">Membrane</keyword>
<keyword evidence="1" id="KW-0812">Transmembrane</keyword>
<keyword evidence="1" id="KW-1133">Transmembrane helix</keyword>
<accession>W4G6S3</accession>
<dbReference type="VEuPathDB" id="FungiDB:H257_10591"/>
<feature type="transmembrane region" description="Helical" evidence="1">
    <location>
        <begin position="6"/>
        <end position="33"/>
    </location>
</feature>
<gene>
    <name evidence="2" type="ORF">H257_10591</name>
</gene>
<dbReference type="RefSeq" id="XP_009835490.1">
    <property type="nucleotide sequence ID" value="XM_009837188.1"/>
</dbReference>
<feature type="transmembrane region" description="Helical" evidence="1">
    <location>
        <begin position="45"/>
        <end position="67"/>
    </location>
</feature>
<sequence>MYTGRFHVLVIVGMEGCIVLTWSLVSIAAMVLTPTTSIAAKTVRYVVVVLWILVPVAILVYLVMLVWSACASYSPIQRHPELNRHWNDPNYMAD</sequence>
<protein>
    <submittedName>
        <fullName evidence="2">Uncharacterized protein</fullName>
    </submittedName>
</protein>
<organism evidence="2">
    <name type="scientific">Aphanomyces astaci</name>
    <name type="common">Crayfish plague agent</name>
    <dbReference type="NCBI Taxonomy" id="112090"/>
    <lineage>
        <taxon>Eukaryota</taxon>
        <taxon>Sar</taxon>
        <taxon>Stramenopiles</taxon>
        <taxon>Oomycota</taxon>
        <taxon>Saprolegniomycetes</taxon>
        <taxon>Saprolegniales</taxon>
        <taxon>Verrucalvaceae</taxon>
        <taxon>Aphanomyces</taxon>
    </lineage>
</organism>
<evidence type="ECO:0000313" key="2">
    <source>
        <dbReference type="EMBL" id="ETV74986.1"/>
    </source>
</evidence>
<dbReference type="GeneID" id="20812587"/>